<dbReference type="Gene3D" id="1.10.10.10">
    <property type="entry name" value="Winged helix-like DNA-binding domain superfamily/Winged helix DNA-binding domain"/>
    <property type="match status" value="1"/>
</dbReference>
<proteinExistence type="predicted"/>
<comment type="caution">
    <text evidence="6">The sequence shown here is derived from an EMBL/GenBank/DDBJ whole genome shotgun (WGS) entry which is preliminary data.</text>
</comment>
<dbReference type="SUPFAM" id="SSF51206">
    <property type="entry name" value="cAMP-binding domain-like"/>
    <property type="match status" value="1"/>
</dbReference>
<dbReference type="PROSITE" id="PS50042">
    <property type="entry name" value="CNMP_BINDING_3"/>
    <property type="match status" value="1"/>
</dbReference>
<dbReference type="GO" id="GO:0005829">
    <property type="term" value="C:cytosol"/>
    <property type="evidence" value="ECO:0007669"/>
    <property type="project" value="TreeGrafter"/>
</dbReference>
<dbReference type="InterPro" id="IPR014710">
    <property type="entry name" value="RmlC-like_jellyroll"/>
</dbReference>
<dbReference type="GO" id="GO:0003700">
    <property type="term" value="F:DNA-binding transcription factor activity"/>
    <property type="evidence" value="ECO:0007669"/>
    <property type="project" value="TreeGrafter"/>
</dbReference>
<keyword evidence="7" id="KW-1185">Reference proteome</keyword>
<sequence>MTKRSVLFANVPDDMLQGLLKKCHKTSCPRGNTLFVQGDPANYMYVVLKGCVKLTRITPGGDEVVVAVYPEGNSFGEAIALKGGKYPVTVEAVQDSVLLQVETRIVFETLRTEPELAVAMLSSTFSHLHELVMEIENLKALTGAQRLATFLISLAPVDEGPCSFVLPYDKILIAKRLGMKPESLSRSFANLRAHGVEVQREAVRVNEIMQLKTFVSDDEDMPVRGRRA</sequence>
<dbReference type="Pfam" id="PF13545">
    <property type="entry name" value="HTH_Crp_2"/>
    <property type="match status" value="1"/>
</dbReference>
<evidence type="ECO:0000256" key="1">
    <source>
        <dbReference type="ARBA" id="ARBA00023015"/>
    </source>
</evidence>
<dbReference type="PROSITE" id="PS51063">
    <property type="entry name" value="HTH_CRP_2"/>
    <property type="match status" value="1"/>
</dbReference>
<feature type="domain" description="HTH crp-type" evidence="5">
    <location>
        <begin position="141"/>
        <end position="209"/>
    </location>
</feature>
<dbReference type="Gene3D" id="2.60.120.10">
    <property type="entry name" value="Jelly Rolls"/>
    <property type="match status" value="1"/>
</dbReference>
<keyword evidence="3" id="KW-0804">Transcription</keyword>
<evidence type="ECO:0000256" key="3">
    <source>
        <dbReference type="ARBA" id="ARBA00023163"/>
    </source>
</evidence>
<dbReference type="GO" id="GO:0003677">
    <property type="term" value="F:DNA binding"/>
    <property type="evidence" value="ECO:0007669"/>
    <property type="project" value="UniProtKB-KW"/>
</dbReference>
<dbReference type="InterPro" id="IPR000595">
    <property type="entry name" value="cNMP-bd_dom"/>
</dbReference>
<organism evidence="6 7">
    <name type="scientific">Aliiroseovarius crassostreae</name>
    <dbReference type="NCBI Taxonomy" id="154981"/>
    <lineage>
        <taxon>Bacteria</taxon>
        <taxon>Pseudomonadati</taxon>
        <taxon>Pseudomonadota</taxon>
        <taxon>Alphaproteobacteria</taxon>
        <taxon>Rhodobacterales</taxon>
        <taxon>Paracoccaceae</taxon>
        <taxon>Aliiroseovarius</taxon>
    </lineage>
</organism>
<dbReference type="InterPro" id="IPR018490">
    <property type="entry name" value="cNMP-bd_dom_sf"/>
</dbReference>
<dbReference type="AlphaFoldDB" id="A0A0P7KL72"/>
<feature type="domain" description="Cyclic nucleotide-binding" evidence="4">
    <location>
        <begin position="7"/>
        <end position="102"/>
    </location>
</feature>
<dbReference type="InterPro" id="IPR036388">
    <property type="entry name" value="WH-like_DNA-bd_sf"/>
</dbReference>
<dbReference type="Pfam" id="PF00027">
    <property type="entry name" value="cNMP_binding"/>
    <property type="match status" value="1"/>
</dbReference>
<dbReference type="SMART" id="SM00100">
    <property type="entry name" value="cNMP"/>
    <property type="match status" value="1"/>
</dbReference>
<keyword evidence="1" id="KW-0805">Transcription regulation</keyword>
<gene>
    <name evidence="6" type="ORF">AKJ29_05740</name>
</gene>
<evidence type="ECO:0000313" key="6">
    <source>
        <dbReference type="EMBL" id="KPN64744.1"/>
    </source>
</evidence>
<reference evidence="6 7" key="1">
    <citation type="submission" date="2015-09" db="EMBL/GenBank/DDBJ databases">
        <title>Draft genome sequence of Aliiroseovarius crassostreae CV919-312TSm, the causative agent of Roseovarius Oyster Disease (formerly Juvenile Oyster Disease).</title>
        <authorList>
            <person name="Kessner L."/>
            <person name="Spinard E."/>
            <person name="Nelson D."/>
        </authorList>
    </citation>
    <scope>NUCLEOTIDE SEQUENCE [LARGE SCALE GENOMIC DNA]</scope>
    <source>
        <strain evidence="6 7">CV919-312</strain>
    </source>
</reference>
<dbReference type="RefSeq" id="WP_055187223.1">
    <property type="nucleotide sequence ID" value="NZ_FPBS01000015.1"/>
</dbReference>
<evidence type="ECO:0000313" key="7">
    <source>
        <dbReference type="Proteomes" id="UP000050471"/>
    </source>
</evidence>
<dbReference type="STRING" id="154981.AKJ29_05740"/>
<protein>
    <recommendedName>
        <fullName evidence="8">Cyclic nucleotide-binding protein</fullName>
    </recommendedName>
</protein>
<dbReference type="CDD" id="cd00038">
    <property type="entry name" value="CAP_ED"/>
    <property type="match status" value="1"/>
</dbReference>
<dbReference type="PANTHER" id="PTHR24567:SF74">
    <property type="entry name" value="HTH-TYPE TRANSCRIPTIONAL REGULATOR ARCR"/>
    <property type="match status" value="1"/>
</dbReference>
<name>A0A0P7KL72_9RHOB</name>
<dbReference type="InterPro" id="IPR012318">
    <property type="entry name" value="HTH_CRP"/>
</dbReference>
<dbReference type="Proteomes" id="UP000050471">
    <property type="component" value="Unassembled WGS sequence"/>
</dbReference>
<dbReference type="InterPro" id="IPR050397">
    <property type="entry name" value="Env_Response_Regulators"/>
</dbReference>
<evidence type="ECO:0000256" key="2">
    <source>
        <dbReference type="ARBA" id="ARBA00023125"/>
    </source>
</evidence>
<keyword evidence="2" id="KW-0238">DNA-binding</keyword>
<evidence type="ECO:0000259" key="5">
    <source>
        <dbReference type="PROSITE" id="PS51063"/>
    </source>
</evidence>
<dbReference type="PANTHER" id="PTHR24567">
    <property type="entry name" value="CRP FAMILY TRANSCRIPTIONAL REGULATORY PROTEIN"/>
    <property type="match status" value="1"/>
</dbReference>
<dbReference type="OrthoDB" id="190787at2"/>
<accession>A0A0P7KL72</accession>
<evidence type="ECO:0000259" key="4">
    <source>
        <dbReference type="PROSITE" id="PS50042"/>
    </source>
</evidence>
<dbReference type="EMBL" id="LKBA01000001">
    <property type="protein sequence ID" value="KPN64744.1"/>
    <property type="molecule type" value="Genomic_DNA"/>
</dbReference>
<evidence type="ECO:0008006" key="8">
    <source>
        <dbReference type="Google" id="ProtNLM"/>
    </source>
</evidence>